<protein>
    <submittedName>
        <fullName evidence="1">Uncharacterized protein</fullName>
    </submittedName>
</protein>
<dbReference type="EMBL" id="JACIDR010000001">
    <property type="protein sequence ID" value="MBB3972515.1"/>
    <property type="molecule type" value="Genomic_DNA"/>
</dbReference>
<evidence type="ECO:0000313" key="1">
    <source>
        <dbReference type="EMBL" id="MBB3972515.1"/>
    </source>
</evidence>
<keyword evidence="2" id="KW-1185">Reference proteome</keyword>
<dbReference type="Proteomes" id="UP000528964">
    <property type="component" value="Unassembled WGS sequence"/>
</dbReference>
<dbReference type="AlphaFoldDB" id="A0A7W6GES1"/>
<evidence type="ECO:0000313" key="2">
    <source>
        <dbReference type="Proteomes" id="UP000528964"/>
    </source>
</evidence>
<sequence>MSKPDQFTTVDAAIAQAAADYDRRTAAEIARGKKRIIGEGHAPSLAEAFADEASAAAAAERGPYLRSLREWLLENFPTVH</sequence>
<proteinExistence type="predicted"/>
<accession>A0A7W6GES1</accession>
<name>A0A7W6GES1_9HYPH</name>
<comment type="caution">
    <text evidence="1">The sequence shown here is derived from an EMBL/GenBank/DDBJ whole genome shotgun (WGS) entry which is preliminary data.</text>
</comment>
<reference evidence="1 2" key="1">
    <citation type="submission" date="2020-08" db="EMBL/GenBank/DDBJ databases">
        <title>Genomic Encyclopedia of Type Strains, Phase IV (KMG-IV): sequencing the most valuable type-strain genomes for metagenomic binning, comparative biology and taxonomic classification.</title>
        <authorList>
            <person name="Goeker M."/>
        </authorList>
    </citation>
    <scope>NUCLEOTIDE SEQUENCE [LARGE SCALE GENOMIC DNA]</scope>
    <source>
        <strain evidence="1 2">DSM 25481</strain>
    </source>
</reference>
<gene>
    <name evidence="1" type="ORF">GGR24_001148</name>
</gene>
<organism evidence="1 2">
    <name type="scientific">Hansschlegelia beijingensis</name>
    <dbReference type="NCBI Taxonomy" id="1133344"/>
    <lineage>
        <taxon>Bacteria</taxon>
        <taxon>Pseudomonadati</taxon>
        <taxon>Pseudomonadota</taxon>
        <taxon>Alphaproteobacteria</taxon>
        <taxon>Hyphomicrobiales</taxon>
        <taxon>Methylopilaceae</taxon>
        <taxon>Hansschlegelia</taxon>
    </lineage>
</organism>
<dbReference type="RefSeq" id="WP_183394304.1">
    <property type="nucleotide sequence ID" value="NZ_JACIDR010000001.1"/>
</dbReference>